<feature type="transmembrane region" description="Helical" evidence="6">
    <location>
        <begin position="33"/>
        <end position="59"/>
    </location>
</feature>
<name>A0A0S6U9K4_NEOTH</name>
<evidence type="ECO:0000256" key="1">
    <source>
        <dbReference type="ARBA" id="ARBA00004651"/>
    </source>
</evidence>
<feature type="transmembrane region" description="Helical" evidence="6">
    <location>
        <begin position="264"/>
        <end position="284"/>
    </location>
</feature>
<keyword evidence="2" id="KW-1003">Cell membrane</keyword>
<feature type="transmembrane region" description="Helical" evidence="6">
    <location>
        <begin position="133"/>
        <end position="153"/>
    </location>
</feature>
<feature type="transmembrane region" description="Helical" evidence="6">
    <location>
        <begin position="216"/>
        <end position="235"/>
    </location>
</feature>
<keyword evidence="4 6" id="KW-1133">Transmembrane helix</keyword>
<dbReference type="AlphaFoldDB" id="A0A0S6U9K4"/>
<feature type="transmembrane region" description="Helical" evidence="6">
    <location>
        <begin position="316"/>
        <end position="334"/>
    </location>
</feature>
<dbReference type="Proteomes" id="UP000063718">
    <property type="component" value="Unassembled WGS sequence"/>
</dbReference>
<dbReference type="GO" id="GO:0022857">
    <property type="term" value="F:transmembrane transporter activity"/>
    <property type="evidence" value="ECO:0007669"/>
    <property type="project" value="InterPro"/>
</dbReference>
<dbReference type="EMBL" id="DF238840">
    <property type="protein sequence ID" value="GAF25119.1"/>
    <property type="molecule type" value="Genomic_DNA"/>
</dbReference>
<keyword evidence="5 6" id="KW-0472">Membrane</keyword>
<protein>
    <submittedName>
        <fullName evidence="7">ABC-type uncharacterized transport system, permease component</fullName>
    </submittedName>
</protein>
<dbReference type="Pfam" id="PF02653">
    <property type="entry name" value="BPD_transp_2"/>
    <property type="match status" value="1"/>
</dbReference>
<keyword evidence="3 6" id="KW-0812">Transmembrane</keyword>
<feature type="transmembrane region" description="Helical" evidence="6">
    <location>
        <begin position="340"/>
        <end position="360"/>
    </location>
</feature>
<evidence type="ECO:0000256" key="6">
    <source>
        <dbReference type="SAM" id="Phobius"/>
    </source>
</evidence>
<organism evidence="7">
    <name type="scientific">Moorella thermoacetica Y72</name>
    <dbReference type="NCBI Taxonomy" id="1325331"/>
    <lineage>
        <taxon>Bacteria</taxon>
        <taxon>Bacillati</taxon>
        <taxon>Bacillota</taxon>
        <taxon>Clostridia</taxon>
        <taxon>Neomoorellales</taxon>
        <taxon>Neomoorellaceae</taxon>
        <taxon>Neomoorella</taxon>
    </lineage>
</organism>
<proteinExistence type="predicted"/>
<evidence type="ECO:0000313" key="7">
    <source>
        <dbReference type="EMBL" id="GAF25119.1"/>
    </source>
</evidence>
<accession>A0A0S6U9K4</accession>
<dbReference type="PANTHER" id="PTHR47089:SF1">
    <property type="entry name" value="GUANOSINE ABC TRANSPORTER PERMEASE PROTEIN NUPP"/>
    <property type="match status" value="1"/>
</dbReference>
<feature type="transmembrane region" description="Helical" evidence="6">
    <location>
        <begin position="111"/>
        <end position="127"/>
    </location>
</feature>
<dbReference type="RefSeq" id="WP_051498586.1">
    <property type="nucleotide sequence ID" value="NZ_DF238840.1"/>
</dbReference>
<sequence length="373" mass="39718">MPATAVPKNINRSSGPGSGPVLTLEKRLEPSRFMAVVVPVISVILALAVGAIFLAATGFQPMKVYQSMLNGAVGSKYGISETIVKAIPLMLAGLGVSVAFRMLLWNIGAEGQFYMGAFGASWVALTFPHLPAYIMLPAMFLAGGLMGALWGLLPALPRAKWGVNEVITTLMLNYVAILWVDYLVYGPWKDPKGFNFPLTATFSDAAALPTIAGTRVHVGLIFALVAAVLLAIILWHTRWGYEIRVIGESARAARYAGMNIERNIILVMLLSGALAGLAGMSEVAGITHRLQHGISPGYGYTAIIIAWLAKLHPATIILVSILFGGLIVGGYSVQTAGVPAATVSMLQGAILFFVLGGEILTRYRLHFGRKEGK</sequence>
<evidence type="ECO:0000256" key="5">
    <source>
        <dbReference type="ARBA" id="ARBA00023136"/>
    </source>
</evidence>
<feature type="transmembrane region" description="Helical" evidence="6">
    <location>
        <begin position="86"/>
        <end position="104"/>
    </location>
</feature>
<dbReference type="CDD" id="cd06580">
    <property type="entry name" value="TM_PBP1_transp_TpRbsC_like"/>
    <property type="match status" value="1"/>
</dbReference>
<dbReference type="InterPro" id="IPR001851">
    <property type="entry name" value="ABC_transp_permease"/>
</dbReference>
<dbReference type="PANTHER" id="PTHR47089">
    <property type="entry name" value="ABC TRANSPORTER, PERMEASE PROTEIN"/>
    <property type="match status" value="1"/>
</dbReference>
<evidence type="ECO:0000256" key="3">
    <source>
        <dbReference type="ARBA" id="ARBA00022692"/>
    </source>
</evidence>
<evidence type="ECO:0000256" key="2">
    <source>
        <dbReference type="ARBA" id="ARBA00022475"/>
    </source>
</evidence>
<feature type="transmembrane region" description="Helical" evidence="6">
    <location>
        <begin position="290"/>
        <end position="309"/>
    </location>
</feature>
<evidence type="ECO:0000256" key="4">
    <source>
        <dbReference type="ARBA" id="ARBA00022989"/>
    </source>
</evidence>
<comment type="subcellular location">
    <subcellularLocation>
        <location evidence="1">Cell membrane</location>
        <topology evidence="1">Multi-pass membrane protein</topology>
    </subcellularLocation>
</comment>
<gene>
    <name evidence="7" type="ORF">MTY_0448</name>
</gene>
<dbReference type="GO" id="GO:0005886">
    <property type="term" value="C:plasma membrane"/>
    <property type="evidence" value="ECO:0007669"/>
    <property type="project" value="UniProtKB-SubCell"/>
</dbReference>
<feature type="transmembrane region" description="Helical" evidence="6">
    <location>
        <begin position="165"/>
        <end position="185"/>
    </location>
</feature>
<reference evidence="7" key="1">
    <citation type="journal article" date="2014" name="Gene">
        <title>Genome-guided analysis of transformation efficiency and carbon dioxide assimilation by Moorella thermoacetica Y72.</title>
        <authorList>
            <person name="Tsukahara K."/>
            <person name="Kita A."/>
            <person name="Nakashimada Y."/>
            <person name="Hoshino T."/>
            <person name="Murakami K."/>
        </authorList>
    </citation>
    <scope>NUCLEOTIDE SEQUENCE [LARGE SCALE GENOMIC DNA]</scope>
    <source>
        <strain evidence="7">Y72</strain>
    </source>
</reference>